<dbReference type="RefSeq" id="WP_344851110.1">
    <property type="nucleotide sequence ID" value="NZ_BAABBY010000004.1"/>
</dbReference>
<keyword evidence="2" id="KW-1185">Reference proteome</keyword>
<comment type="caution">
    <text evidence="1">The sequence shown here is derived from an EMBL/GenBank/DDBJ whole genome shotgun (WGS) entry which is preliminary data.</text>
</comment>
<organism evidence="1 2">
    <name type="scientific">Pedobacter jeongneungensis</name>
    <dbReference type="NCBI Taxonomy" id="947309"/>
    <lineage>
        <taxon>Bacteria</taxon>
        <taxon>Pseudomonadati</taxon>
        <taxon>Bacteroidota</taxon>
        <taxon>Sphingobacteriia</taxon>
        <taxon>Sphingobacteriales</taxon>
        <taxon>Sphingobacteriaceae</taxon>
        <taxon>Pedobacter</taxon>
    </lineage>
</organism>
<sequence length="386" mass="45649">MKKKITISTIITIFFLSFSCKEKENSNKINSMIDLNIRPILIEQIKSGNDQSYGGFDDYGEKDLNALVLIEAKILNNNGYKKIDTELFNQKVEEIFDRNIVQNSKNKYIKIETYSDNKCNKKLIYAPYTADAQYLYITKKQQFITDFHALPQVLDYLKLYPELSEYEKKDIEIYDAVANTKVRASQWKDNLKELTQEREKNILTIVNRNKYLFNDDKASFAWLKFNDDKFLNDLVKIFGYVKDEKLLSFALSKNINDKQEFCKILWNHKCDGKAIFHQEVFNLVKTYDEKKRHDFLDNLSLKIINLKKIITENPEITFSQKAELLGKIAYNAEKLAQLDNYQTYQFFKTLNEDVFQREFEKQNYYNIQDFKEVYDEAKTGGINFAE</sequence>
<dbReference type="Proteomes" id="UP001501772">
    <property type="component" value="Unassembled WGS sequence"/>
</dbReference>
<reference evidence="2" key="1">
    <citation type="journal article" date="2019" name="Int. J. Syst. Evol. Microbiol.">
        <title>The Global Catalogue of Microorganisms (GCM) 10K type strain sequencing project: providing services to taxonomists for standard genome sequencing and annotation.</title>
        <authorList>
            <consortium name="The Broad Institute Genomics Platform"/>
            <consortium name="The Broad Institute Genome Sequencing Center for Infectious Disease"/>
            <person name="Wu L."/>
            <person name="Ma J."/>
        </authorList>
    </citation>
    <scope>NUCLEOTIDE SEQUENCE [LARGE SCALE GENOMIC DNA]</scope>
    <source>
        <strain evidence="2">JCM 17626</strain>
    </source>
</reference>
<proteinExistence type="predicted"/>
<accession>A0ABP8BB70</accession>
<evidence type="ECO:0000313" key="2">
    <source>
        <dbReference type="Proteomes" id="UP001501772"/>
    </source>
</evidence>
<name>A0ABP8BB70_9SPHI</name>
<dbReference type="EMBL" id="BAABBY010000004">
    <property type="protein sequence ID" value="GAA4202672.1"/>
    <property type="molecule type" value="Genomic_DNA"/>
</dbReference>
<dbReference type="PROSITE" id="PS51257">
    <property type="entry name" value="PROKAR_LIPOPROTEIN"/>
    <property type="match status" value="1"/>
</dbReference>
<evidence type="ECO:0008006" key="3">
    <source>
        <dbReference type="Google" id="ProtNLM"/>
    </source>
</evidence>
<protein>
    <recommendedName>
        <fullName evidence="3">Lipoprotein</fullName>
    </recommendedName>
</protein>
<evidence type="ECO:0000313" key="1">
    <source>
        <dbReference type="EMBL" id="GAA4202672.1"/>
    </source>
</evidence>
<gene>
    <name evidence="1" type="ORF">GCM10022289_17770</name>
</gene>